<feature type="signal peptide" evidence="1">
    <location>
        <begin position="1"/>
        <end position="18"/>
    </location>
</feature>
<dbReference type="Proteomes" id="UP001233172">
    <property type="component" value="Unassembled WGS sequence"/>
</dbReference>
<evidence type="ECO:0000313" key="2">
    <source>
        <dbReference type="EMBL" id="KAK0062490.1"/>
    </source>
</evidence>
<evidence type="ECO:0000313" key="3">
    <source>
        <dbReference type="Proteomes" id="UP001233172"/>
    </source>
</evidence>
<organism evidence="2 3">
    <name type="scientific">Biomphalaria pfeifferi</name>
    <name type="common">Bloodfluke planorb</name>
    <name type="synonym">Freshwater snail</name>
    <dbReference type="NCBI Taxonomy" id="112525"/>
    <lineage>
        <taxon>Eukaryota</taxon>
        <taxon>Metazoa</taxon>
        <taxon>Spiralia</taxon>
        <taxon>Lophotrochozoa</taxon>
        <taxon>Mollusca</taxon>
        <taxon>Gastropoda</taxon>
        <taxon>Heterobranchia</taxon>
        <taxon>Euthyneura</taxon>
        <taxon>Panpulmonata</taxon>
        <taxon>Hygrophila</taxon>
        <taxon>Lymnaeoidea</taxon>
        <taxon>Planorbidae</taxon>
        <taxon>Biomphalaria</taxon>
    </lineage>
</organism>
<comment type="caution">
    <text evidence="2">The sequence shown here is derived from an EMBL/GenBank/DDBJ whole genome shotgun (WGS) entry which is preliminary data.</text>
</comment>
<dbReference type="EMBL" id="JASAOG010000025">
    <property type="protein sequence ID" value="KAK0062490.1"/>
    <property type="molecule type" value="Genomic_DNA"/>
</dbReference>
<dbReference type="GO" id="GO:0004867">
    <property type="term" value="F:serine-type endopeptidase inhibitor activity"/>
    <property type="evidence" value="ECO:0007669"/>
    <property type="project" value="InterPro"/>
</dbReference>
<keyword evidence="3" id="KW-1185">Reference proteome</keyword>
<accession>A0AAD8BZ35</accession>
<evidence type="ECO:0008006" key="4">
    <source>
        <dbReference type="Google" id="ProtNLM"/>
    </source>
</evidence>
<reference evidence="2" key="2">
    <citation type="submission" date="2023-04" db="EMBL/GenBank/DDBJ databases">
        <authorList>
            <person name="Bu L."/>
            <person name="Lu L."/>
            <person name="Laidemitt M.R."/>
            <person name="Zhang S.M."/>
            <person name="Mutuku M."/>
            <person name="Mkoji G."/>
            <person name="Steinauer M."/>
            <person name="Loker E.S."/>
        </authorList>
    </citation>
    <scope>NUCLEOTIDE SEQUENCE</scope>
    <source>
        <strain evidence="2">KasaAsao</strain>
        <tissue evidence="2">Whole Snail</tissue>
    </source>
</reference>
<dbReference type="AlphaFoldDB" id="A0AAD8BZ35"/>
<protein>
    <recommendedName>
        <fullName evidence="4">BPTI/Kunitz inhibitor domain-containing protein</fullName>
    </recommendedName>
</protein>
<reference evidence="2" key="1">
    <citation type="journal article" date="2023" name="PLoS Negl. Trop. Dis.">
        <title>A genome sequence for Biomphalaria pfeifferi, the major vector snail for the human-infecting parasite Schistosoma mansoni.</title>
        <authorList>
            <person name="Bu L."/>
            <person name="Lu L."/>
            <person name="Laidemitt M.R."/>
            <person name="Zhang S.M."/>
            <person name="Mutuku M."/>
            <person name="Mkoji G."/>
            <person name="Steinauer M."/>
            <person name="Loker E.S."/>
        </authorList>
    </citation>
    <scope>NUCLEOTIDE SEQUENCE</scope>
    <source>
        <strain evidence="2">KasaAsao</strain>
    </source>
</reference>
<sequence>MSIIFFTLLLFSLGVSQTYNRKPSPCRFDSSGEDCAKKTGGSYFWFSYARKCEFLKHCNKNNKDVFKTEQHCRTTCLHEEEQAKKKG</sequence>
<gene>
    <name evidence="2" type="ORF">Bpfe_008161</name>
</gene>
<dbReference type="InterPro" id="IPR036880">
    <property type="entry name" value="Kunitz_BPTI_sf"/>
</dbReference>
<feature type="chain" id="PRO_5042013916" description="BPTI/Kunitz inhibitor domain-containing protein" evidence="1">
    <location>
        <begin position="19"/>
        <end position="87"/>
    </location>
</feature>
<name>A0AAD8BZ35_BIOPF</name>
<evidence type="ECO:0000256" key="1">
    <source>
        <dbReference type="SAM" id="SignalP"/>
    </source>
</evidence>
<proteinExistence type="predicted"/>
<dbReference type="SUPFAM" id="SSF57362">
    <property type="entry name" value="BPTI-like"/>
    <property type="match status" value="1"/>
</dbReference>
<keyword evidence="1" id="KW-0732">Signal</keyword>